<accession>A0A7J5XFF2</accession>
<comment type="subcellular location">
    <subcellularLocation>
        <location evidence="2">Cytoplasm</location>
    </subcellularLocation>
</comment>
<evidence type="ECO:0000256" key="5">
    <source>
        <dbReference type="ARBA" id="ARBA00022670"/>
    </source>
</evidence>
<keyword evidence="9" id="KW-0482">Metalloprotease</keyword>
<comment type="caution">
    <text evidence="10">The sequence shown here is derived from an EMBL/GenBank/DDBJ whole genome shotgun (WGS) entry which is preliminary data.</text>
</comment>
<evidence type="ECO:0000313" key="10">
    <source>
        <dbReference type="EMBL" id="KAF3835772.1"/>
    </source>
</evidence>
<evidence type="ECO:0000256" key="2">
    <source>
        <dbReference type="ARBA" id="ARBA00004496"/>
    </source>
</evidence>
<evidence type="ECO:0000256" key="1">
    <source>
        <dbReference type="ARBA" id="ARBA00001947"/>
    </source>
</evidence>
<feature type="non-terminal residue" evidence="10">
    <location>
        <position position="252"/>
    </location>
</feature>
<dbReference type="GO" id="GO:0005758">
    <property type="term" value="C:mitochondrial intermembrane space"/>
    <property type="evidence" value="ECO:0007669"/>
    <property type="project" value="TreeGrafter"/>
</dbReference>
<dbReference type="EMBL" id="JAAKFY010000025">
    <property type="protein sequence ID" value="KAF3835772.1"/>
    <property type="molecule type" value="Genomic_DNA"/>
</dbReference>
<dbReference type="AlphaFoldDB" id="A0A7J5XFF2"/>
<evidence type="ECO:0000256" key="8">
    <source>
        <dbReference type="ARBA" id="ARBA00022833"/>
    </source>
</evidence>
<proteinExistence type="inferred from homology"/>
<dbReference type="GO" id="GO:0006508">
    <property type="term" value="P:proteolysis"/>
    <property type="evidence" value="ECO:0007669"/>
    <property type="project" value="UniProtKB-KW"/>
</dbReference>
<evidence type="ECO:0008006" key="12">
    <source>
        <dbReference type="Google" id="ProtNLM"/>
    </source>
</evidence>
<keyword evidence="6" id="KW-0479">Metal-binding</keyword>
<dbReference type="PANTHER" id="PTHR11804:SF56">
    <property type="entry name" value="THIMET OLIGOPEPTIDASE 1"/>
    <property type="match status" value="1"/>
</dbReference>
<dbReference type="GO" id="GO:0004222">
    <property type="term" value="F:metalloendopeptidase activity"/>
    <property type="evidence" value="ECO:0007669"/>
    <property type="project" value="InterPro"/>
</dbReference>
<dbReference type="OrthoDB" id="534666at2759"/>
<evidence type="ECO:0000256" key="6">
    <source>
        <dbReference type="ARBA" id="ARBA00022723"/>
    </source>
</evidence>
<name>A0A7J5XFF2_DISMA</name>
<dbReference type="FunFam" id="1.20.1050.40:FF:000001">
    <property type="entry name" value="Thimet oligopeptidase 1"/>
    <property type="match status" value="1"/>
</dbReference>
<dbReference type="Proteomes" id="UP000518266">
    <property type="component" value="Unassembled WGS sequence"/>
</dbReference>
<protein>
    <recommendedName>
        <fullName evidence="12">Thimet oligopeptidase</fullName>
    </recommendedName>
</protein>
<dbReference type="GO" id="GO:0006518">
    <property type="term" value="P:peptide metabolic process"/>
    <property type="evidence" value="ECO:0007669"/>
    <property type="project" value="TreeGrafter"/>
</dbReference>
<keyword evidence="7" id="KW-0378">Hydrolase</keyword>
<reference evidence="10 11" key="1">
    <citation type="submission" date="2020-03" db="EMBL/GenBank/DDBJ databases">
        <title>Dissostichus mawsoni Genome sequencing and assembly.</title>
        <authorList>
            <person name="Park H."/>
        </authorList>
    </citation>
    <scope>NUCLEOTIDE SEQUENCE [LARGE SCALE GENOMIC DNA]</scope>
    <source>
        <strain evidence="10">DM0001</strain>
        <tissue evidence="10">Muscle</tissue>
    </source>
</reference>
<dbReference type="GO" id="GO:0046872">
    <property type="term" value="F:metal ion binding"/>
    <property type="evidence" value="ECO:0007669"/>
    <property type="project" value="UniProtKB-KW"/>
</dbReference>
<keyword evidence="4" id="KW-0963">Cytoplasm</keyword>
<dbReference type="InterPro" id="IPR024077">
    <property type="entry name" value="Neurolysin/TOP_dom2"/>
</dbReference>
<gene>
    <name evidence="10" type="ORF">F7725_028330</name>
</gene>
<dbReference type="InterPro" id="IPR024080">
    <property type="entry name" value="Neurolysin/TOP_N"/>
</dbReference>
<keyword evidence="8" id="KW-0862">Zinc</keyword>
<evidence type="ECO:0000256" key="9">
    <source>
        <dbReference type="ARBA" id="ARBA00023049"/>
    </source>
</evidence>
<evidence type="ECO:0000256" key="4">
    <source>
        <dbReference type="ARBA" id="ARBA00022490"/>
    </source>
</evidence>
<dbReference type="InterPro" id="IPR045090">
    <property type="entry name" value="Pept_M3A_M3B"/>
</dbReference>
<comment type="similarity">
    <text evidence="3">Belongs to the peptidase M3 family.</text>
</comment>
<evidence type="ECO:0000256" key="3">
    <source>
        <dbReference type="ARBA" id="ARBA00006040"/>
    </source>
</evidence>
<dbReference type="Gene3D" id="1.20.1050.40">
    <property type="entry name" value="Endopeptidase. Chain P, domain 1"/>
    <property type="match status" value="1"/>
</dbReference>
<keyword evidence="5" id="KW-0645">Protease</keyword>
<dbReference type="SUPFAM" id="SSF55486">
    <property type="entry name" value="Metalloproteases ('zincins'), catalytic domain"/>
    <property type="match status" value="1"/>
</dbReference>
<evidence type="ECO:0000313" key="11">
    <source>
        <dbReference type="Proteomes" id="UP000518266"/>
    </source>
</evidence>
<organism evidence="10 11">
    <name type="scientific">Dissostichus mawsoni</name>
    <name type="common">Antarctic cod</name>
    <dbReference type="NCBI Taxonomy" id="36200"/>
    <lineage>
        <taxon>Eukaryota</taxon>
        <taxon>Metazoa</taxon>
        <taxon>Chordata</taxon>
        <taxon>Craniata</taxon>
        <taxon>Vertebrata</taxon>
        <taxon>Euteleostomi</taxon>
        <taxon>Actinopterygii</taxon>
        <taxon>Neopterygii</taxon>
        <taxon>Teleostei</taxon>
        <taxon>Neoteleostei</taxon>
        <taxon>Acanthomorphata</taxon>
        <taxon>Eupercaria</taxon>
        <taxon>Perciformes</taxon>
        <taxon>Notothenioidei</taxon>
        <taxon>Nototheniidae</taxon>
        <taxon>Dissostichus</taxon>
    </lineage>
</organism>
<dbReference type="Gene3D" id="1.10.1370.10">
    <property type="entry name" value="Neurolysin, domain 3"/>
    <property type="match status" value="1"/>
</dbReference>
<comment type="cofactor">
    <cofactor evidence="1">
        <name>Zn(2+)</name>
        <dbReference type="ChEBI" id="CHEBI:29105"/>
    </cofactor>
</comment>
<sequence length="252" mass="28595">MYIMCASSITAMHCNPPPCSPVPLPVPGEVVNGSQMPVCSENRLRWDLSTEQIQQLTDELIANTKKVYDGVGALDTDSVTVENTLKALADVEVEYTVQRNMLDFPQHVSSCKEVRTASTEADKRLSEFDVEMSMREGVYLRIVALEKKVDASSLTAESKRYMERLEIKTIKKKLSNLCIDFNKNLNEDTTSLSFTREELGGLPEDFLSSLEKDGEKLKVTLKYPHYFPTMKKCYIPETRKKLEEAFNSRCKE</sequence>
<keyword evidence="11" id="KW-1185">Reference proteome</keyword>
<dbReference type="PANTHER" id="PTHR11804">
    <property type="entry name" value="PROTEASE M3 THIMET OLIGOPEPTIDASE-RELATED"/>
    <property type="match status" value="1"/>
</dbReference>
<evidence type="ECO:0000256" key="7">
    <source>
        <dbReference type="ARBA" id="ARBA00022801"/>
    </source>
</evidence>